<gene>
    <name evidence="2" type="ordered locus">Mnod_2580</name>
</gene>
<dbReference type="Proteomes" id="UP000008207">
    <property type="component" value="Chromosome"/>
</dbReference>
<reference evidence="2 3" key="1">
    <citation type="submission" date="2009-01" db="EMBL/GenBank/DDBJ databases">
        <title>Complete sequence of chromosome of Methylobacterium nodulans ORS 2060.</title>
        <authorList>
            <consortium name="US DOE Joint Genome Institute"/>
            <person name="Lucas S."/>
            <person name="Copeland A."/>
            <person name="Lapidus A."/>
            <person name="Glavina del Rio T."/>
            <person name="Dalin E."/>
            <person name="Tice H."/>
            <person name="Bruce D."/>
            <person name="Goodwin L."/>
            <person name="Pitluck S."/>
            <person name="Sims D."/>
            <person name="Brettin T."/>
            <person name="Detter J.C."/>
            <person name="Han C."/>
            <person name="Larimer F."/>
            <person name="Land M."/>
            <person name="Hauser L."/>
            <person name="Kyrpides N."/>
            <person name="Ivanova N."/>
            <person name="Marx C.J."/>
            <person name="Richardson P."/>
        </authorList>
    </citation>
    <scope>NUCLEOTIDE SEQUENCE [LARGE SCALE GENOMIC DNA]</scope>
    <source>
        <strain evidence="3">LMG 21967 / CNCM I-2342 / ORS 2060</strain>
    </source>
</reference>
<accession>B8IDZ7</accession>
<dbReference type="Pfam" id="PF13629">
    <property type="entry name" value="T2SS-T3SS_pil_N"/>
    <property type="match status" value="1"/>
</dbReference>
<dbReference type="STRING" id="460265.Mnod_2580"/>
<organism evidence="2 3">
    <name type="scientific">Methylobacterium nodulans (strain LMG 21967 / CNCM I-2342 / ORS 2060)</name>
    <dbReference type="NCBI Taxonomy" id="460265"/>
    <lineage>
        <taxon>Bacteria</taxon>
        <taxon>Pseudomonadati</taxon>
        <taxon>Pseudomonadota</taxon>
        <taxon>Alphaproteobacteria</taxon>
        <taxon>Hyphomicrobiales</taxon>
        <taxon>Methylobacteriaceae</taxon>
        <taxon>Methylobacterium</taxon>
    </lineage>
</organism>
<feature type="domain" description="Pilus formation protein N-terminal" evidence="1">
    <location>
        <begin position="50"/>
        <end position="118"/>
    </location>
</feature>
<dbReference type="KEGG" id="mno:Mnod_2580"/>
<protein>
    <recommendedName>
        <fullName evidence="1">Pilus formation protein N-terminal domain-containing protein</fullName>
    </recommendedName>
</protein>
<keyword evidence="3" id="KW-1185">Reference proteome</keyword>
<sequence length="217" mass="23411">MRRCWRFGTCVLIRLGRLSIMGKVGLIAILVTALSFSAVFAQEPVNIPKDILRINAGSVEIFAVPEPMSDVLVGESRIADVAIISDRRIAVTAKAPGRTNIILMGENRKLLSKLDVLVFKAEDENGNPIRKQSGKQINTYYENGQVISFGCPYHGCEFPTLAGHALRRTAATAAPTFIQGPAPGLSRFSNCRSPDDIAADGTRCGDRAASQQPGGQR</sequence>
<dbReference type="AlphaFoldDB" id="B8IDZ7"/>
<dbReference type="OrthoDB" id="9815749at2"/>
<dbReference type="EMBL" id="CP001349">
    <property type="protein sequence ID" value="ACL57543.1"/>
    <property type="molecule type" value="Genomic_DNA"/>
</dbReference>
<proteinExistence type="predicted"/>
<evidence type="ECO:0000313" key="2">
    <source>
        <dbReference type="EMBL" id="ACL57543.1"/>
    </source>
</evidence>
<evidence type="ECO:0000313" key="3">
    <source>
        <dbReference type="Proteomes" id="UP000008207"/>
    </source>
</evidence>
<evidence type="ECO:0000259" key="1">
    <source>
        <dbReference type="Pfam" id="PF13629"/>
    </source>
</evidence>
<dbReference type="eggNOG" id="COG4964">
    <property type="taxonomic scope" value="Bacteria"/>
</dbReference>
<name>B8IDZ7_METNO</name>
<dbReference type="HOGENOM" id="CLU_1271068_0_0_5"/>
<dbReference type="InterPro" id="IPR032789">
    <property type="entry name" value="T2SS-T3SS_pil_N"/>
</dbReference>